<dbReference type="PANTHER" id="PTHR43409:SF7">
    <property type="entry name" value="BLL1977 PROTEIN"/>
    <property type="match status" value="1"/>
</dbReference>
<dbReference type="SFLD" id="SFLDG01082">
    <property type="entry name" value="B12-binding_domain_containing"/>
    <property type="match status" value="1"/>
</dbReference>
<dbReference type="CDD" id="cd01335">
    <property type="entry name" value="Radical_SAM"/>
    <property type="match status" value="1"/>
</dbReference>
<dbReference type="GO" id="GO:0003824">
    <property type="term" value="F:catalytic activity"/>
    <property type="evidence" value="ECO:0007669"/>
    <property type="project" value="InterPro"/>
</dbReference>
<evidence type="ECO:0000256" key="7">
    <source>
        <dbReference type="ARBA" id="ARBA00023014"/>
    </source>
</evidence>
<dbReference type="Gene3D" id="3.80.30.20">
    <property type="entry name" value="tm_1862 like domain"/>
    <property type="match status" value="1"/>
</dbReference>
<dbReference type="Pfam" id="PF02310">
    <property type="entry name" value="B12-binding"/>
    <property type="match status" value="1"/>
</dbReference>
<dbReference type="SFLD" id="SFLDS00029">
    <property type="entry name" value="Radical_SAM"/>
    <property type="match status" value="1"/>
</dbReference>
<proteinExistence type="predicted"/>
<reference evidence="10 11" key="1">
    <citation type="submission" date="2019-04" db="EMBL/GenBank/DDBJ databases">
        <title>Geobacter ruber sp. nov., ferric-reducing bacteria isolated from paddy soil.</title>
        <authorList>
            <person name="Xu Z."/>
            <person name="Masuda Y."/>
            <person name="Itoh H."/>
            <person name="Senoo K."/>
        </authorList>
    </citation>
    <scope>NUCLEOTIDE SEQUENCE [LARGE SCALE GENOMIC DNA]</scope>
    <source>
        <strain evidence="10 11">Red88</strain>
    </source>
</reference>
<dbReference type="GO" id="GO:0046872">
    <property type="term" value="F:metal ion binding"/>
    <property type="evidence" value="ECO:0007669"/>
    <property type="project" value="UniProtKB-KW"/>
</dbReference>
<dbReference type="GO" id="GO:0005829">
    <property type="term" value="C:cytosol"/>
    <property type="evidence" value="ECO:0007669"/>
    <property type="project" value="TreeGrafter"/>
</dbReference>
<evidence type="ECO:0000256" key="3">
    <source>
        <dbReference type="ARBA" id="ARBA00022679"/>
    </source>
</evidence>
<feature type="domain" description="B12-binding" evidence="8">
    <location>
        <begin position="57"/>
        <end position="130"/>
    </location>
</feature>
<dbReference type="OrthoDB" id="9762608at2"/>
<comment type="cofactor">
    <cofactor evidence="1">
        <name>[4Fe-4S] cluster</name>
        <dbReference type="ChEBI" id="CHEBI:49883"/>
    </cofactor>
</comment>
<evidence type="ECO:0000259" key="9">
    <source>
        <dbReference type="PROSITE" id="PS51918"/>
    </source>
</evidence>
<evidence type="ECO:0000256" key="2">
    <source>
        <dbReference type="ARBA" id="ARBA00022603"/>
    </source>
</evidence>
<dbReference type="Pfam" id="PF04055">
    <property type="entry name" value="Radical_SAM"/>
    <property type="match status" value="1"/>
</dbReference>
<dbReference type="PANTHER" id="PTHR43409">
    <property type="entry name" value="ANAEROBIC MAGNESIUM-PROTOPORPHYRIN IX MONOMETHYL ESTER CYCLASE-RELATED"/>
    <property type="match status" value="1"/>
</dbReference>
<dbReference type="SMART" id="SM00729">
    <property type="entry name" value="Elp3"/>
    <property type="match status" value="1"/>
</dbReference>
<dbReference type="SFLD" id="SFLDG01123">
    <property type="entry name" value="methyltransferase_(Class_B)"/>
    <property type="match status" value="1"/>
</dbReference>
<accession>A0A5A9XPE7</accession>
<comment type="caution">
    <text evidence="10">The sequence shown here is derived from an EMBL/GenBank/DDBJ whole genome shotgun (WGS) entry which is preliminary data.</text>
</comment>
<keyword evidence="2" id="KW-0489">Methyltransferase</keyword>
<evidence type="ECO:0000313" key="10">
    <source>
        <dbReference type="EMBL" id="KAA0895042.1"/>
    </source>
</evidence>
<name>A0A5A9XPE7_9BACT</name>
<evidence type="ECO:0000256" key="1">
    <source>
        <dbReference type="ARBA" id="ARBA00001966"/>
    </source>
</evidence>
<organism evidence="10 11">
    <name type="scientific">Oryzomonas rubra</name>
    <dbReference type="NCBI Taxonomy" id="2509454"/>
    <lineage>
        <taxon>Bacteria</taxon>
        <taxon>Pseudomonadati</taxon>
        <taxon>Thermodesulfobacteriota</taxon>
        <taxon>Desulfuromonadia</taxon>
        <taxon>Geobacterales</taxon>
        <taxon>Geobacteraceae</taxon>
        <taxon>Oryzomonas</taxon>
    </lineage>
</organism>
<keyword evidence="11" id="KW-1185">Reference proteome</keyword>
<dbReference type="InterPro" id="IPR058240">
    <property type="entry name" value="rSAM_sf"/>
</dbReference>
<evidence type="ECO:0000256" key="5">
    <source>
        <dbReference type="ARBA" id="ARBA00022723"/>
    </source>
</evidence>
<dbReference type="InterPro" id="IPR006638">
    <property type="entry name" value="Elp3/MiaA/NifB-like_rSAM"/>
</dbReference>
<keyword evidence="6" id="KW-0408">Iron</keyword>
<gene>
    <name evidence="10" type="ORF">ET418_00535</name>
</gene>
<dbReference type="AlphaFoldDB" id="A0A5A9XPE7"/>
<keyword evidence="3" id="KW-0808">Transferase</keyword>
<dbReference type="SUPFAM" id="SSF102114">
    <property type="entry name" value="Radical SAM enzymes"/>
    <property type="match status" value="1"/>
</dbReference>
<dbReference type="CDD" id="cd02068">
    <property type="entry name" value="radical_SAM_B12_BD"/>
    <property type="match status" value="1"/>
</dbReference>
<dbReference type="InterPro" id="IPR034466">
    <property type="entry name" value="Methyltransferase_Class_B"/>
</dbReference>
<dbReference type="GO" id="GO:0051539">
    <property type="term" value="F:4 iron, 4 sulfur cluster binding"/>
    <property type="evidence" value="ECO:0007669"/>
    <property type="project" value="UniProtKB-KW"/>
</dbReference>
<keyword evidence="5" id="KW-0479">Metal-binding</keyword>
<evidence type="ECO:0000256" key="4">
    <source>
        <dbReference type="ARBA" id="ARBA00022691"/>
    </source>
</evidence>
<evidence type="ECO:0000313" key="11">
    <source>
        <dbReference type="Proteomes" id="UP000324298"/>
    </source>
</evidence>
<evidence type="ECO:0000256" key="6">
    <source>
        <dbReference type="ARBA" id="ARBA00023004"/>
    </source>
</evidence>
<dbReference type="RefSeq" id="WP_149305626.1">
    <property type="nucleotide sequence ID" value="NZ_SRSD01000001.1"/>
</dbReference>
<dbReference type="InterPro" id="IPR051198">
    <property type="entry name" value="BchE-like"/>
</dbReference>
<dbReference type="InterPro" id="IPR025274">
    <property type="entry name" value="DUF4070"/>
</dbReference>
<protein>
    <submittedName>
        <fullName evidence="10">B12-binding domain-containing radical SAM protein</fullName>
    </submittedName>
</protein>
<keyword evidence="7" id="KW-0411">Iron-sulfur</keyword>
<dbReference type="InterPro" id="IPR023404">
    <property type="entry name" value="rSAM_horseshoe"/>
</dbReference>
<dbReference type="GO" id="GO:0031419">
    <property type="term" value="F:cobalamin binding"/>
    <property type="evidence" value="ECO:0007669"/>
    <property type="project" value="InterPro"/>
</dbReference>
<sequence>MKVLFVSPGWEKGRLWGELAFKFPTLSLASIAAVTPPEWDVAFLDDNFETIDYCCTADLVALTAMTPQAPRAYEIADEFRRRGKTVVMGGFHASNLPDEALGHADAVVVGEGELVWPQLLSDYRQGSLKRLYQSGTQMEMAAIPRARREIFTGKRYLLTNTIQTTRGCPFDCEFCSVTAFYGRKYRKRPVANILQELEQLRKANSFLFFVDDNIVADRKYALELFAGMKGMDFKWLSHSPIDFAADRELMKAAGESGCVGMFVGFESLNQESLSAMGKVTNRARSYLEDAQAFRDNGIGILGSFVMGYDGDTPAIFEQTLRFCEDARLEAAIFPILTPYPGTSVRRRLEAEGRIFSNNWRDYDMEHVTFRPLGMSAEQLQQGYEQLCRSFYSFSSMYRRIFKLHRSVQVFGPMNFGFRAALKRRKVTA</sequence>
<evidence type="ECO:0000259" key="8">
    <source>
        <dbReference type="PROSITE" id="PS51332"/>
    </source>
</evidence>
<dbReference type="PROSITE" id="PS51332">
    <property type="entry name" value="B12_BINDING"/>
    <property type="match status" value="1"/>
</dbReference>
<feature type="domain" description="Radical SAM core" evidence="9">
    <location>
        <begin position="154"/>
        <end position="375"/>
    </location>
</feature>
<dbReference type="InterPro" id="IPR007197">
    <property type="entry name" value="rSAM"/>
</dbReference>
<dbReference type="Gene3D" id="3.40.50.280">
    <property type="entry name" value="Cobalamin-binding domain"/>
    <property type="match status" value="1"/>
</dbReference>
<dbReference type="Pfam" id="PF13282">
    <property type="entry name" value="DUF4070"/>
    <property type="match status" value="1"/>
</dbReference>
<keyword evidence="4" id="KW-0949">S-adenosyl-L-methionine</keyword>
<dbReference type="EMBL" id="SRSD01000001">
    <property type="protein sequence ID" value="KAA0895042.1"/>
    <property type="molecule type" value="Genomic_DNA"/>
</dbReference>
<dbReference type="Proteomes" id="UP000324298">
    <property type="component" value="Unassembled WGS sequence"/>
</dbReference>
<dbReference type="PROSITE" id="PS51918">
    <property type="entry name" value="RADICAL_SAM"/>
    <property type="match status" value="1"/>
</dbReference>
<dbReference type="InterPro" id="IPR006158">
    <property type="entry name" value="Cobalamin-bd"/>
</dbReference>